<feature type="transmembrane region" description="Helical" evidence="1">
    <location>
        <begin position="75"/>
        <end position="95"/>
    </location>
</feature>
<keyword evidence="1" id="KW-0472">Membrane</keyword>
<protein>
    <submittedName>
        <fullName evidence="2">Uncharacterized protein</fullName>
    </submittedName>
</protein>
<dbReference type="EMBL" id="JRNS01000072">
    <property type="protein sequence ID" value="KGF56606.1"/>
    <property type="molecule type" value="Genomic_DNA"/>
</dbReference>
<proteinExistence type="predicted"/>
<keyword evidence="1" id="KW-0812">Transmembrane</keyword>
<comment type="caution">
    <text evidence="2">The sequence shown here is derived from an EMBL/GenBank/DDBJ whole genome shotgun (WGS) entry which is preliminary data.</text>
</comment>
<organism evidence="2 3">
    <name type="scientific">Prevotella melaninogenica DNF00666</name>
    <dbReference type="NCBI Taxonomy" id="1401073"/>
    <lineage>
        <taxon>Bacteria</taxon>
        <taxon>Pseudomonadati</taxon>
        <taxon>Bacteroidota</taxon>
        <taxon>Bacteroidia</taxon>
        <taxon>Bacteroidales</taxon>
        <taxon>Prevotellaceae</taxon>
        <taxon>Prevotella</taxon>
    </lineage>
</organism>
<dbReference type="InterPro" id="IPR046548">
    <property type="entry name" value="DUF6804"/>
</dbReference>
<feature type="transmembrane region" description="Helical" evidence="1">
    <location>
        <begin position="7"/>
        <end position="24"/>
    </location>
</feature>
<dbReference type="Proteomes" id="UP000029578">
    <property type="component" value="Unassembled WGS sequence"/>
</dbReference>
<reference evidence="2 3" key="1">
    <citation type="submission" date="2014-07" db="EMBL/GenBank/DDBJ databases">
        <authorList>
            <person name="McCorrison J."/>
            <person name="Sanka R."/>
            <person name="Torralba M."/>
            <person name="Gillis M."/>
            <person name="Haft D.H."/>
            <person name="Methe B."/>
            <person name="Sutton G."/>
            <person name="Nelson K.E."/>
        </authorList>
    </citation>
    <scope>NUCLEOTIDE SEQUENCE [LARGE SCALE GENOMIC DNA]</scope>
    <source>
        <strain evidence="2 3">DNF00666</strain>
    </source>
</reference>
<gene>
    <name evidence="2" type="ORF">HMPREF0661_00950</name>
</gene>
<evidence type="ECO:0000313" key="2">
    <source>
        <dbReference type="EMBL" id="KGF56606.1"/>
    </source>
</evidence>
<dbReference type="Pfam" id="PF20619">
    <property type="entry name" value="DUF6804"/>
    <property type="match status" value="1"/>
</dbReference>
<dbReference type="RefSeq" id="WP_036861602.1">
    <property type="nucleotide sequence ID" value="NZ_JRNS01000072.1"/>
</dbReference>
<keyword evidence="1" id="KW-1133">Transmembrane helix</keyword>
<accession>A0A096BC28</accession>
<evidence type="ECO:0000256" key="1">
    <source>
        <dbReference type="SAM" id="Phobius"/>
    </source>
</evidence>
<dbReference type="AlphaFoldDB" id="A0A096BC28"/>
<name>A0A096BC28_9BACT</name>
<sequence>MDNLLDKIGAGLALALLVCLFPMSYGYYTLIRFLAMIIFGCMAFNFYKNKQIIFCVIAGSLSLLFQPFVKMAFGRVIWNLIDVIVAIALFLLSIVR</sequence>
<evidence type="ECO:0000313" key="3">
    <source>
        <dbReference type="Proteomes" id="UP000029578"/>
    </source>
</evidence>
<feature type="transmembrane region" description="Helical" evidence="1">
    <location>
        <begin position="52"/>
        <end position="69"/>
    </location>
</feature>